<proteinExistence type="predicted"/>
<feature type="modified residue" description="4-aspartylphosphate" evidence="8">
    <location>
        <position position="55"/>
    </location>
</feature>
<keyword evidence="5" id="KW-0805">Transcription regulation</keyword>
<feature type="domain" description="HTH araC/xylS-type" evidence="10">
    <location>
        <begin position="428"/>
        <end position="526"/>
    </location>
</feature>
<dbReference type="Gene3D" id="3.40.50.2300">
    <property type="match status" value="1"/>
</dbReference>
<evidence type="ECO:0000256" key="9">
    <source>
        <dbReference type="SAM" id="Coils"/>
    </source>
</evidence>
<keyword evidence="4" id="KW-0902">Two-component regulatory system</keyword>
<dbReference type="SMART" id="SM00342">
    <property type="entry name" value="HTH_ARAC"/>
    <property type="match status" value="1"/>
</dbReference>
<dbReference type="CDD" id="cd17536">
    <property type="entry name" value="REC_YesN-like"/>
    <property type="match status" value="1"/>
</dbReference>
<dbReference type="GO" id="GO:0005737">
    <property type="term" value="C:cytoplasm"/>
    <property type="evidence" value="ECO:0007669"/>
    <property type="project" value="UniProtKB-SubCell"/>
</dbReference>
<comment type="caution">
    <text evidence="12">The sequence shown here is derived from an EMBL/GenBank/DDBJ whole genome shotgun (WGS) entry which is preliminary data.</text>
</comment>
<dbReference type="EMBL" id="SLVV01000005">
    <property type="protein sequence ID" value="TCN25391.1"/>
    <property type="molecule type" value="Genomic_DNA"/>
</dbReference>
<evidence type="ECO:0000259" key="10">
    <source>
        <dbReference type="PROSITE" id="PS01124"/>
    </source>
</evidence>
<evidence type="ECO:0000256" key="1">
    <source>
        <dbReference type="ARBA" id="ARBA00004496"/>
    </source>
</evidence>
<sequence>MLKVLITDDEMQIRQGLRMKVDWEEEGFEIVGEASNGLEALEFLRSVKVEVVITDMRMPIMDGLELARQCQQEFPHIKVVVLSGYSDFDYVRGSMKEGVKDYLLKPVAPDELEETLKKIRKETEEEKKKQAEAAQMRRLALTQLQEVQEQYLLYLVKEEWLEPAMVRERLRQLQLEELINERVEFQFITVEIRGSREDTNRLKELRLPFQMVCREMANAQDGIYSFYDPSYANMIHFIRLLGKGKETALGLANMIQNQIKRLLGLEIVIGIGNAVAGVANLKTGYISSLMAWSKSQLGSWSQVVDVSNLKEEDFEFSPDMERKLTNSVENANFGVFKENLLTLLGSNENQSIMAFSFISNRVLFLLGAIARKYDTETKDIQKLMWSCQQSIWELNSYDKVMDQLAELAQMIIEKVRTARFSNGRLIVEGVRQYLDQHYANEISLSLLSEMFHINSAHLSETFKNYAGQNFSDYLVNVRMEKAKEFLKDKQLKIIDVANLVGYSNSGYFSTVFKKHYRQTPVDYRNSLENLTS</sequence>
<dbReference type="GO" id="GO:0043565">
    <property type="term" value="F:sequence-specific DNA binding"/>
    <property type="evidence" value="ECO:0007669"/>
    <property type="project" value="InterPro"/>
</dbReference>
<evidence type="ECO:0000256" key="3">
    <source>
        <dbReference type="ARBA" id="ARBA00022553"/>
    </source>
</evidence>
<feature type="coiled-coil region" evidence="9">
    <location>
        <begin position="112"/>
        <end position="139"/>
    </location>
</feature>
<evidence type="ECO:0000256" key="5">
    <source>
        <dbReference type="ARBA" id="ARBA00023015"/>
    </source>
</evidence>
<dbReference type="GO" id="GO:0000160">
    <property type="term" value="P:phosphorelay signal transduction system"/>
    <property type="evidence" value="ECO:0007669"/>
    <property type="project" value="UniProtKB-KW"/>
</dbReference>
<dbReference type="Pfam" id="PF00072">
    <property type="entry name" value="Response_reg"/>
    <property type="match status" value="1"/>
</dbReference>
<dbReference type="InterPro" id="IPR011006">
    <property type="entry name" value="CheY-like_superfamily"/>
</dbReference>
<dbReference type="InterPro" id="IPR018062">
    <property type="entry name" value="HTH_AraC-typ_CS"/>
</dbReference>
<keyword evidence="13" id="KW-1185">Reference proteome</keyword>
<dbReference type="InterPro" id="IPR018060">
    <property type="entry name" value="HTH_AraC"/>
</dbReference>
<accession>A0A4R2BEK4</accession>
<dbReference type="Proteomes" id="UP000295689">
    <property type="component" value="Unassembled WGS sequence"/>
</dbReference>
<name>A0A4R2BEK4_9BACI</name>
<comment type="subcellular location">
    <subcellularLocation>
        <location evidence="1">Cytoplasm</location>
    </subcellularLocation>
</comment>
<gene>
    <name evidence="12" type="ORF">EV146_10547</name>
</gene>
<keyword evidence="9" id="KW-0175">Coiled coil</keyword>
<evidence type="ECO:0000256" key="4">
    <source>
        <dbReference type="ARBA" id="ARBA00023012"/>
    </source>
</evidence>
<dbReference type="InterPro" id="IPR020449">
    <property type="entry name" value="Tscrpt_reg_AraC-type_HTH"/>
</dbReference>
<dbReference type="SUPFAM" id="SSF46689">
    <property type="entry name" value="Homeodomain-like"/>
    <property type="match status" value="2"/>
</dbReference>
<dbReference type="PROSITE" id="PS01124">
    <property type="entry name" value="HTH_ARAC_FAMILY_2"/>
    <property type="match status" value="1"/>
</dbReference>
<evidence type="ECO:0000313" key="13">
    <source>
        <dbReference type="Proteomes" id="UP000295689"/>
    </source>
</evidence>
<dbReference type="GO" id="GO:0003700">
    <property type="term" value="F:DNA-binding transcription factor activity"/>
    <property type="evidence" value="ECO:0007669"/>
    <property type="project" value="InterPro"/>
</dbReference>
<dbReference type="InterPro" id="IPR009057">
    <property type="entry name" value="Homeodomain-like_sf"/>
</dbReference>
<feature type="domain" description="Response regulatory" evidence="11">
    <location>
        <begin position="3"/>
        <end position="120"/>
    </location>
</feature>
<dbReference type="InterPro" id="IPR001789">
    <property type="entry name" value="Sig_transdc_resp-reg_receiver"/>
</dbReference>
<evidence type="ECO:0000313" key="12">
    <source>
        <dbReference type="EMBL" id="TCN25391.1"/>
    </source>
</evidence>
<dbReference type="PANTHER" id="PTHR42713">
    <property type="entry name" value="HISTIDINE KINASE-RELATED"/>
    <property type="match status" value="1"/>
</dbReference>
<evidence type="ECO:0000256" key="8">
    <source>
        <dbReference type="PROSITE-ProRule" id="PRU00169"/>
    </source>
</evidence>
<keyword evidence="2" id="KW-0963">Cytoplasm</keyword>
<dbReference type="SUPFAM" id="SSF52172">
    <property type="entry name" value="CheY-like"/>
    <property type="match status" value="1"/>
</dbReference>
<dbReference type="Pfam" id="PF12833">
    <property type="entry name" value="HTH_18"/>
    <property type="match status" value="1"/>
</dbReference>
<evidence type="ECO:0000259" key="11">
    <source>
        <dbReference type="PROSITE" id="PS50110"/>
    </source>
</evidence>
<keyword evidence="6" id="KW-0238">DNA-binding</keyword>
<evidence type="ECO:0000256" key="6">
    <source>
        <dbReference type="ARBA" id="ARBA00023125"/>
    </source>
</evidence>
<evidence type="ECO:0000256" key="2">
    <source>
        <dbReference type="ARBA" id="ARBA00022490"/>
    </source>
</evidence>
<reference evidence="12 13" key="1">
    <citation type="journal article" date="2015" name="Stand. Genomic Sci.">
        <title>Genomic Encyclopedia of Bacterial and Archaeal Type Strains, Phase III: the genomes of soil and plant-associated and newly described type strains.</title>
        <authorList>
            <person name="Whitman W.B."/>
            <person name="Woyke T."/>
            <person name="Klenk H.P."/>
            <person name="Zhou Y."/>
            <person name="Lilburn T.G."/>
            <person name="Beck B.J."/>
            <person name="De Vos P."/>
            <person name="Vandamme P."/>
            <person name="Eisen J.A."/>
            <person name="Garrity G."/>
            <person name="Hugenholtz P."/>
            <person name="Kyrpides N.C."/>
        </authorList>
    </citation>
    <scope>NUCLEOTIDE SEQUENCE [LARGE SCALE GENOMIC DNA]</scope>
    <source>
        <strain evidence="12 13">CV53</strain>
    </source>
</reference>
<dbReference type="RefSeq" id="WP_241993877.1">
    <property type="nucleotide sequence ID" value="NZ_JABUHM010000003.1"/>
</dbReference>
<dbReference type="AlphaFoldDB" id="A0A4R2BEK4"/>
<dbReference type="InterPro" id="IPR051552">
    <property type="entry name" value="HptR"/>
</dbReference>
<dbReference type="PROSITE" id="PS00041">
    <property type="entry name" value="HTH_ARAC_FAMILY_1"/>
    <property type="match status" value="1"/>
</dbReference>
<dbReference type="Gene3D" id="1.10.10.60">
    <property type="entry name" value="Homeodomain-like"/>
    <property type="match status" value="2"/>
</dbReference>
<dbReference type="PANTHER" id="PTHR42713:SF3">
    <property type="entry name" value="TRANSCRIPTIONAL REGULATORY PROTEIN HPTR"/>
    <property type="match status" value="1"/>
</dbReference>
<keyword evidence="3 8" id="KW-0597">Phosphoprotein</keyword>
<evidence type="ECO:0000256" key="7">
    <source>
        <dbReference type="ARBA" id="ARBA00023163"/>
    </source>
</evidence>
<dbReference type="PRINTS" id="PR00032">
    <property type="entry name" value="HTHARAC"/>
</dbReference>
<dbReference type="SMART" id="SM00448">
    <property type="entry name" value="REC"/>
    <property type="match status" value="1"/>
</dbReference>
<keyword evidence="7" id="KW-0804">Transcription</keyword>
<organism evidence="12 13">
    <name type="scientific">Mesobacillus foraminis</name>
    <dbReference type="NCBI Taxonomy" id="279826"/>
    <lineage>
        <taxon>Bacteria</taxon>
        <taxon>Bacillati</taxon>
        <taxon>Bacillota</taxon>
        <taxon>Bacilli</taxon>
        <taxon>Bacillales</taxon>
        <taxon>Bacillaceae</taxon>
        <taxon>Mesobacillus</taxon>
    </lineage>
</organism>
<dbReference type="PROSITE" id="PS50110">
    <property type="entry name" value="RESPONSE_REGULATORY"/>
    <property type="match status" value="1"/>
</dbReference>
<protein>
    <submittedName>
        <fullName evidence="12">Two-component system response regulator YesN</fullName>
    </submittedName>
</protein>